<dbReference type="SMART" id="SM00530">
    <property type="entry name" value="HTH_XRE"/>
    <property type="match status" value="1"/>
</dbReference>
<dbReference type="CDD" id="cd00093">
    <property type="entry name" value="HTH_XRE"/>
    <property type="match status" value="1"/>
</dbReference>
<dbReference type="InterPro" id="IPR001387">
    <property type="entry name" value="Cro/C1-type_HTH"/>
</dbReference>
<dbReference type="EMBL" id="PFBP01000004">
    <property type="protein sequence ID" value="PIT90105.1"/>
    <property type="molecule type" value="Genomic_DNA"/>
</dbReference>
<dbReference type="SUPFAM" id="SSF47413">
    <property type="entry name" value="lambda repressor-like DNA-binding domains"/>
    <property type="match status" value="1"/>
</dbReference>
<evidence type="ECO:0000313" key="3">
    <source>
        <dbReference type="Proteomes" id="UP000231464"/>
    </source>
</evidence>
<accession>A0A2M6WBQ7</accession>
<gene>
    <name evidence="2" type="ORF">COU23_00315</name>
</gene>
<dbReference type="Pfam" id="PF13560">
    <property type="entry name" value="HTH_31"/>
    <property type="match status" value="1"/>
</dbReference>
<evidence type="ECO:0000259" key="1">
    <source>
        <dbReference type="PROSITE" id="PS50943"/>
    </source>
</evidence>
<organism evidence="2 3">
    <name type="scientific">Candidatus Kuenenbacteria bacterium CG10_big_fil_rev_8_21_14_0_10_36_11</name>
    <dbReference type="NCBI Taxonomy" id="1974618"/>
    <lineage>
        <taxon>Bacteria</taxon>
        <taxon>Candidatus Kueneniibacteriota</taxon>
    </lineage>
</organism>
<dbReference type="Gene3D" id="1.10.260.40">
    <property type="entry name" value="lambda repressor-like DNA-binding domains"/>
    <property type="match status" value="1"/>
</dbReference>
<sequence length="125" mass="14332">MHRHLKKFGQNLKKARIAQNLSLREICKKTNYDASNWSKIERGVIAPPSDEKILSKWARALGLKPPSHKYQTFIDEAQIGQGIIPEDILAGQNAVDYLPAVFRTLRNEKPTKQEIDRLIELIRNS</sequence>
<dbReference type="PROSITE" id="PS50943">
    <property type="entry name" value="HTH_CROC1"/>
    <property type="match status" value="1"/>
</dbReference>
<feature type="domain" description="HTH cro/C1-type" evidence="1">
    <location>
        <begin position="12"/>
        <end position="68"/>
    </location>
</feature>
<dbReference type="InterPro" id="IPR010982">
    <property type="entry name" value="Lambda_DNA-bd_dom_sf"/>
</dbReference>
<dbReference type="Proteomes" id="UP000231464">
    <property type="component" value="Unassembled WGS sequence"/>
</dbReference>
<dbReference type="AlphaFoldDB" id="A0A2M6WBQ7"/>
<reference evidence="3" key="1">
    <citation type="submission" date="2017-09" db="EMBL/GenBank/DDBJ databases">
        <title>Depth-based differentiation of microbial function through sediment-hosted aquifers and enrichment of novel symbionts in the deep terrestrial subsurface.</title>
        <authorList>
            <person name="Probst A.J."/>
            <person name="Ladd B."/>
            <person name="Jarett J.K."/>
            <person name="Geller-Mcgrath D.E."/>
            <person name="Sieber C.M.K."/>
            <person name="Emerson J.B."/>
            <person name="Anantharaman K."/>
            <person name="Thomas B.C."/>
            <person name="Malmstrom R."/>
            <person name="Stieglmeier M."/>
            <person name="Klingl A."/>
            <person name="Woyke T."/>
            <person name="Ryan C.M."/>
            <person name="Banfield J.F."/>
        </authorList>
    </citation>
    <scope>NUCLEOTIDE SEQUENCE [LARGE SCALE GENOMIC DNA]</scope>
</reference>
<name>A0A2M6WBQ7_9BACT</name>
<dbReference type="GO" id="GO:0003677">
    <property type="term" value="F:DNA binding"/>
    <property type="evidence" value="ECO:0007669"/>
    <property type="project" value="InterPro"/>
</dbReference>
<protein>
    <recommendedName>
        <fullName evidence="1">HTH cro/C1-type domain-containing protein</fullName>
    </recommendedName>
</protein>
<evidence type="ECO:0000313" key="2">
    <source>
        <dbReference type="EMBL" id="PIT90105.1"/>
    </source>
</evidence>
<proteinExistence type="predicted"/>
<comment type="caution">
    <text evidence="2">The sequence shown here is derived from an EMBL/GenBank/DDBJ whole genome shotgun (WGS) entry which is preliminary data.</text>
</comment>